<accession>Q93FF3</accession>
<name>Q93FF3_BACUA</name>
<sequence length="266" mass="30321">MAIENIMDLIEDYAQQWSEQHGGGRSEIRFLDSSFANKAFQVGKDSTTYLEPTEQEMPDIKLDTQVFTNDLTSPQTIQFNMQGEADTWQKWRIQDGAIELGRRRFDVEPLYTSTEIANPLSLFLDDTLTIAGKTPFSVENRDYMVRPRFKITATLMATPKLSTRAFDVKRDITGYIELFRDLASGDRQESLHNVGAIFQRYYSPYIEVDGKTVTLRNRGEYQSLDVSNCYIHLLGESLDIPGLKEEYNIYNLSNGNGQGGIIPNNL</sequence>
<organism evidence="1">
    <name type="scientific">Bacillus thuringiensis subsp. dakota</name>
    <dbReference type="NCBI Taxonomy" id="132268"/>
    <lineage>
        <taxon>Bacteria</taxon>
        <taxon>Bacillati</taxon>
        <taxon>Bacillota</taxon>
        <taxon>Bacilli</taxon>
        <taxon>Bacillales</taxon>
        <taxon>Bacillaceae</taxon>
        <taxon>Bacillus</taxon>
        <taxon>Bacillus cereus group</taxon>
    </lineage>
</organism>
<reference evidence="1" key="1">
    <citation type="journal article" date="2003" name="Curr. Microbiol.">
        <title>Cloning and characterization of two novel crystal protein genes from a Bacillus thuringiensis serovar dakota strain.</title>
        <authorList>
            <person name="Kim H.S."/>
            <person name="Saitoh H."/>
            <person name="Yamashita S."/>
            <person name="Akao T."/>
            <person name="Park Y.S."/>
            <person name="Maeda M."/>
            <person name="Tanaka R."/>
            <person name="Mizuki E."/>
            <person name="Ohba M."/>
        </authorList>
    </citation>
    <scope>NUCLEOTIDE SEQUENCE</scope>
</reference>
<evidence type="ECO:0000313" key="1">
    <source>
        <dbReference type="EMBL" id="AAL26870.1"/>
    </source>
</evidence>
<protein>
    <submittedName>
        <fullName evidence="1">Crystal protein NT32KD</fullName>
    </submittedName>
</protein>
<dbReference type="EMBL" id="AF316145">
    <property type="protein sequence ID" value="AAL26870.1"/>
    <property type="molecule type" value="Genomic_DNA"/>
</dbReference>
<proteinExistence type="predicted"/>
<dbReference type="AlphaFoldDB" id="Q93FF3"/>